<dbReference type="SMART" id="SM00220">
    <property type="entry name" value="S_TKc"/>
    <property type="match status" value="1"/>
</dbReference>
<dbReference type="Proteomes" id="UP000038045">
    <property type="component" value="Unplaced"/>
</dbReference>
<dbReference type="Pfam" id="PF00069">
    <property type="entry name" value="Pkinase"/>
    <property type="match status" value="1"/>
</dbReference>
<dbReference type="InterPro" id="IPR011009">
    <property type="entry name" value="Kinase-like_dom_sf"/>
</dbReference>
<dbReference type="InterPro" id="IPR000719">
    <property type="entry name" value="Prot_kinase_dom"/>
</dbReference>
<dbReference type="PANTHER" id="PTHR11909">
    <property type="entry name" value="CASEIN KINASE-RELATED"/>
    <property type="match status" value="1"/>
</dbReference>
<feature type="domain" description="Protein kinase" evidence="2">
    <location>
        <begin position="47"/>
        <end position="351"/>
    </location>
</feature>
<dbReference type="EC" id="2.7.11.1" evidence="1"/>
<dbReference type="GO" id="GO:0005524">
    <property type="term" value="F:ATP binding"/>
    <property type="evidence" value="ECO:0007669"/>
    <property type="project" value="InterPro"/>
</dbReference>
<reference evidence="4" key="1">
    <citation type="submission" date="2017-02" db="UniProtKB">
        <authorList>
            <consortium name="WormBaseParasite"/>
        </authorList>
    </citation>
    <scope>IDENTIFICATION</scope>
</reference>
<dbReference type="STRING" id="131310.A0A0N5A6J5"/>
<evidence type="ECO:0000313" key="4">
    <source>
        <dbReference type="WBParaSite" id="PTRK_0001761900.1"/>
    </source>
</evidence>
<evidence type="ECO:0000256" key="1">
    <source>
        <dbReference type="ARBA" id="ARBA00012513"/>
    </source>
</evidence>
<dbReference type="AlphaFoldDB" id="A0A0N5A6J5"/>
<dbReference type="GO" id="GO:0004674">
    <property type="term" value="F:protein serine/threonine kinase activity"/>
    <property type="evidence" value="ECO:0007669"/>
    <property type="project" value="UniProtKB-EC"/>
</dbReference>
<organism evidence="3 4">
    <name type="scientific">Parastrongyloides trichosuri</name>
    <name type="common">Possum-specific nematode worm</name>
    <dbReference type="NCBI Taxonomy" id="131310"/>
    <lineage>
        <taxon>Eukaryota</taxon>
        <taxon>Metazoa</taxon>
        <taxon>Ecdysozoa</taxon>
        <taxon>Nematoda</taxon>
        <taxon>Chromadorea</taxon>
        <taxon>Rhabditida</taxon>
        <taxon>Tylenchina</taxon>
        <taxon>Panagrolaimomorpha</taxon>
        <taxon>Strongyloidoidea</taxon>
        <taxon>Strongyloididae</taxon>
        <taxon>Parastrongyloides</taxon>
    </lineage>
</organism>
<sequence>MKTYESAFFRLYMSSENRDSLEEDHSEKTSSLLPKVNNLVKGEKDEYVVGGALSLGKFGGVYEVLRRKDGKKFALKLELLDSKYNCIHVECKILRLSVKNDLKRIPKLIDRGNITGHFKFVVMDLLSQNLSQLRHLFVELRFSPSTSLRLALETLDCIEELHKLHFVHRDIKPSNFVIKKENDKINIYIIDFGLCRSYDREKLIEKSVENPDNVEKKSHHFNGTIRYASITAHNYKEQSPKDDIESWMYMVIEMMNGNLPWGTCAHNEKQQVLESKMKYREQEHIGELLKHCPKTEFFRIFEYLSKLNFLSQIDYTYIKSLIQLAIKNNNIDIQEPYDWEEGSESWKASYQ</sequence>
<dbReference type="WBParaSite" id="PTRK_0001761900.1">
    <property type="protein sequence ID" value="PTRK_0001761900.1"/>
    <property type="gene ID" value="PTRK_0001761900"/>
</dbReference>
<accession>A0A0N5A6J5</accession>
<evidence type="ECO:0000259" key="2">
    <source>
        <dbReference type="PROSITE" id="PS50011"/>
    </source>
</evidence>
<proteinExistence type="predicted"/>
<dbReference type="SUPFAM" id="SSF56112">
    <property type="entry name" value="Protein kinase-like (PK-like)"/>
    <property type="match status" value="1"/>
</dbReference>
<protein>
    <recommendedName>
        <fullName evidence="1">non-specific serine/threonine protein kinase</fullName>
        <ecNumber evidence="1">2.7.11.1</ecNumber>
    </recommendedName>
</protein>
<dbReference type="PROSITE" id="PS50011">
    <property type="entry name" value="PROTEIN_KINASE_DOM"/>
    <property type="match status" value="1"/>
</dbReference>
<dbReference type="InterPro" id="IPR008271">
    <property type="entry name" value="Ser/Thr_kinase_AS"/>
</dbReference>
<dbReference type="PROSITE" id="PS00108">
    <property type="entry name" value="PROTEIN_KINASE_ST"/>
    <property type="match status" value="1"/>
</dbReference>
<dbReference type="InterPro" id="IPR050235">
    <property type="entry name" value="CK1_Ser-Thr_kinase"/>
</dbReference>
<keyword evidence="3" id="KW-1185">Reference proteome</keyword>
<evidence type="ECO:0000313" key="3">
    <source>
        <dbReference type="Proteomes" id="UP000038045"/>
    </source>
</evidence>
<name>A0A0N5A6J5_PARTI</name>
<dbReference type="Gene3D" id="1.10.510.10">
    <property type="entry name" value="Transferase(Phosphotransferase) domain 1"/>
    <property type="match status" value="1"/>
</dbReference>